<evidence type="ECO:0000259" key="1">
    <source>
        <dbReference type="Pfam" id="PF18718"/>
    </source>
</evidence>
<accession>A0A9X0D532</accession>
<dbReference type="Pfam" id="PF18718">
    <property type="entry name" value="CxC5"/>
    <property type="match status" value="1"/>
</dbReference>
<sequence length="356" mass="41429">MVGELTRTITKDELRVIVELLRRCEDFLEFSFENSVSTIAINAAIPIQRILYPPVQLCLRCGWTLQLQSQPAIVTVFENHETFPGMKFSLKCRNCNIHYGYSMYGSGEDGYRFYPKRRPYVESSNVTYLARDLCLQQEVRVICIFWHEMEEFRGRKIDWCFKGSDSDAMEAALAEIITYDKEDCINTKRKTALLFVKKKVVLISLLWMVFGNSVFHTVCGLLKQSSESPSQAFLLAVHYLYLRLKNVPPTQWPDFNLSYDNMCNVDKMKAAKEALPLEAPYDKLWLSVTKVIDLLHLQNHKNEQCHKLFNPEVLKIKFPKLTHQSQNRLSYGFSIQKFFRCHAKEPLSVLLPSNVW</sequence>
<dbReference type="AlphaFoldDB" id="A0A9X0D532"/>
<keyword evidence="3" id="KW-1185">Reference proteome</keyword>
<gene>
    <name evidence="2" type="ORF">OS493_012341</name>
</gene>
<dbReference type="InterPro" id="IPR041539">
    <property type="entry name" value="CxC5"/>
</dbReference>
<dbReference type="Proteomes" id="UP001163046">
    <property type="component" value="Unassembled WGS sequence"/>
</dbReference>
<evidence type="ECO:0000313" key="2">
    <source>
        <dbReference type="EMBL" id="KAJ7386008.1"/>
    </source>
</evidence>
<dbReference type="OrthoDB" id="10011386at2759"/>
<reference evidence="2" key="1">
    <citation type="submission" date="2023-01" db="EMBL/GenBank/DDBJ databases">
        <title>Genome assembly of the deep-sea coral Lophelia pertusa.</title>
        <authorList>
            <person name="Herrera S."/>
            <person name="Cordes E."/>
        </authorList>
    </citation>
    <scope>NUCLEOTIDE SEQUENCE</scope>
    <source>
        <strain evidence="2">USNM1676648</strain>
        <tissue evidence="2">Polyp</tissue>
    </source>
</reference>
<name>A0A9X0D532_9CNID</name>
<proteinExistence type="predicted"/>
<feature type="domain" description="CxC5 like cysteine cluster associated with KDZ" evidence="1">
    <location>
        <begin position="49"/>
        <end position="141"/>
    </location>
</feature>
<evidence type="ECO:0000313" key="3">
    <source>
        <dbReference type="Proteomes" id="UP001163046"/>
    </source>
</evidence>
<dbReference type="EMBL" id="MU825878">
    <property type="protein sequence ID" value="KAJ7386008.1"/>
    <property type="molecule type" value="Genomic_DNA"/>
</dbReference>
<comment type="caution">
    <text evidence="2">The sequence shown here is derived from an EMBL/GenBank/DDBJ whole genome shotgun (WGS) entry which is preliminary data.</text>
</comment>
<organism evidence="2 3">
    <name type="scientific">Desmophyllum pertusum</name>
    <dbReference type="NCBI Taxonomy" id="174260"/>
    <lineage>
        <taxon>Eukaryota</taxon>
        <taxon>Metazoa</taxon>
        <taxon>Cnidaria</taxon>
        <taxon>Anthozoa</taxon>
        <taxon>Hexacorallia</taxon>
        <taxon>Scleractinia</taxon>
        <taxon>Caryophylliina</taxon>
        <taxon>Caryophylliidae</taxon>
        <taxon>Desmophyllum</taxon>
    </lineage>
</organism>
<protein>
    <recommendedName>
        <fullName evidence="1">CxC5 like cysteine cluster associated with KDZ domain-containing protein</fullName>
    </recommendedName>
</protein>